<dbReference type="InterPro" id="IPR010233">
    <property type="entry name" value="UbiG_MeTrfase"/>
</dbReference>
<evidence type="ECO:0000256" key="4">
    <source>
        <dbReference type="ARBA" id="ARBA00022691"/>
    </source>
</evidence>
<dbReference type="EMBL" id="JAEHOC010000001">
    <property type="protein sequence ID" value="KAG2446267.1"/>
    <property type="molecule type" value="Genomic_DNA"/>
</dbReference>
<dbReference type="EC" id="2.1.1.114" evidence="5"/>
<dbReference type="GO" id="GO:0031314">
    <property type="term" value="C:extrinsic component of mitochondrial inner membrane"/>
    <property type="evidence" value="ECO:0007669"/>
    <property type="project" value="UniProtKB-UniRule"/>
</dbReference>
<dbReference type="PANTHER" id="PTHR43464:SF19">
    <property type="entry name" value="UBIQUINONE BIOSYNTHESIS O-METHYLTRANSFERASE, MITOCHONDRIAL"/>
    <property type="match status" value="1"/>
</dbReference>
<dbReference type="EC" id="2.1.1.-" evidence="5"/>
<dbReference type="AlphaFoldDB" id="A0A835WF39"/>
<evidence type="ECO:0000256" key="2">
    <source>
        <dbReference type="ARBA" id="ARBA00022679"/>
    </source>
</evidence>
<keyword evidence="5" id="KW-0460">Magnesium</keyword>
<dbReference type="OrthoDB" id="3265906at2759"/>
<organism evidence="7 8">
    <name type="scientific">Chlamydomonas incerta</name>
    <dbReference type="NCBI Taxonomy" id="51695"/>
    <lineage>
        <taxon>Eukaryota</taxon>
        <taxon>Viridiplantae</taxon>
        <taxon>Chlorophyta</taxon>
        <taxon>core chlorophytes</taxon>
        <taxon>Chlorophyceae</taxon>
        <taxon>CS clade</taxon>
        <taxon>Chlamydomonadales</taxon>
        <taxon>Chlamydomonadaceae</taxon>
        <taxon>Chlamydomonas</taxon>
    </lineage>
</organism>
<feature type="binding site" evidence="5">
    <location>
        <position position="182"/>
    </location>
    <ligand>
        <name>S-adenosyl-L-methionine</name>
        <dbReference type="ChEBI" id="CHEBI:59789"/>
    </ligand>
</feature>
<evidence type="ECO:0000256" key="1">
    <source>
        <dbReference type="ARBA" id="ARBA00022603"/>
    </source>
</evidence>
<name>A0A835WF39_CHLIN</name>
<dbReference type="Pfam" id="PF13489">
    <property type="entry name" value="Methyltransf_23"/>
    <property type="match status" value="1"/>
</dbReference>
<keyword evidence="8" id="KW-1185">Reference proteome</keyword>
<evidence type="ECO:0000256" key="6">
    <source>
        <dbReference type="SAM" id="MobiDB-lite"/>
    </source>
</evidence>
<reference evidence="7" key="1">
    <citation type="journal article" date="2020" name="bioRxiv">
        <title>Comparative genomics of Chlamydomonas.</title>
        <authorList>
            <person name="Craig R.J."/>
            <person name="Hasan A.R."/>
            <person name="Ness R.W."/>
            <person name="Keightley P.D."/>
        </authorList>
    </citation>
    <scope>NUCLEOTIDE SEQUENCE</scope>
    <source>
        <strain evidence="7">SAG 7.73</strain>
    </source>
</reference>
<evidence type="ECO:0000256" key="3">
    <source>
        <dbReference type="ARBA" id="ARBA00022688"/>
    </source>
</evidence>
<dbReference type="HAMAP" id="MF_00472">
    <property type="entry name" value="UbiG"/>
    <property type="match status" value="1"/>
</dbReference>
<dbReference type="GO" id="GO:0032259">
    <property type="term" value="P:methylation"/>
    <property type="evidence" value="ECO:0007669"/>
    <property type="project" value="UniProtKB-KW"/>
</dbReference>
<comment type="caution">
    <text evidence="7">The sequence shown here is derived from an EMBL/GenBank/DDBJ whole genome shotgun (WGS) entry which is preliminary data.</text>
</comment>
<dbReference type="CDD" id="cd02440">
    <property type="entry name" value="AdoMet_MTases"/>
    <property type="match status" value="1"/>
</dbReference>
<protein>
    <recommendedName>
        <fullName evidence="5">Ubiquinone biosynthesis O-methyltransferase, mitochondrial</fullName>
    </recommendedName>
    <alternativeName>
        <fullName evidence="5">3-demethylubiquinol 3-O-methyltransferase</fullName>
        <ecNumber evidence="5">2.1.1.64</ecNumber>
    </alternativeName>
    <alternativeName>
        <fullName evidence="5">3-demethylubiquinone 3-O-methyltransferase</fullName>
        <ecNumber evidence="5">2.1.1.-</ecNumber>
    </alternativeName>
    <alternativeName>
        <fullName evidence="5">Polyprenyldihydroxybenzoate methyltransferase</fullName>
        <ecNumber evidence="5">2.1.1.114</ecNumber>
    </alternativeName>
</protein>
<dbReference type="GO" id="GO:0061542">
    <property type="term" value="F:3-demethylubiquinol 3-O-methyltransferase activity"/>
    <property type="evidence" value="ECO:0007669"/>
    <property type="project" value="UniProtKB-UniRule"/>
</dbReference>
<feature type="binding site" evidence="5">
    <location>
        <position position="244"/>
    </location>
    <ligand>
        <name>Mg(2+)</name>
        <dbReference type="ChEBI" id="CHEBI:18420"/>
    </ligand>
</feature>
<feature type="region of interest" description="Disordered" evidence="6">
    <location>
        <begin position="357"/>
        <end position="404"/>
    </location>
</feature>
<evidence type="ECO:0000256" key="5">
    <source>
        <dbReference type="HAMAP-Rule" id="MF_03190"/>
    </source>
</evidence>
<dbReference type="PANTHER" id="PTHR43464">
    <property type="entry name" value="METHYLTRANSFERASE"/>
    <property type="match status" value="1"/>
</dbReference>
<keyword evidence="1 5" id="KW-0489">Methyltransferase</keyword>
<keyword evidence="5" id="KW-0496">Mitochondrion</keyword>
<dbReference type="InterPro" id="IPR029063">
    <property type="entry name" value="SAM-dependent_MTases_sf"/>
</dbReference>
<feature type="compositionally biased region" description="Low complexity" evidence="6">
    <location>
        <begin position="395"/>
        <end position="404"/>
    </location>
</feature>
<keyword evidence="5" id="KW-0999">Mitochondrion inner membrane</keyword>
<feature type="compositionally biased region" description="Low complexity" evidence="6">
    <location>
        <begin position="66"/>
        <end position="93"/>
    </location>
</feature>
<dbReference type="NCBIfam" id="TIGR01983">
    <property type="entry name" value="UbiG"/>
    <property type="match status" value="1"/>
</dbReference>
<comment type="function">
    <text evidence="5">O-methyltransferase required for two non-consecutive steps during ubiquinone biosynthesis. Catalyzes the 2 O-methylation of 3,4-dihydroxy-5-(all-trans-polyprenyl)benzoic acid into 4-hydroxy-3-methoxy-5-(all-trans-polyprenyl)benzoic acid. Also catalyzes the last step of ubiquinone biosynthesis by mediating methylation of 3-demethylubiquinone into ubiquinone. Also able to mediate the methylation of 3-demethylubiquinol into ubiquinol.</text>
</comment>
<keyword evidence="5" id="KW-0472">Membrane</keyword>
<comment type="pathway">
    <text evidence="5">Cofactor biosynthesis; ubiquinone biosynthesis.</text>
</comment>
<comment type="cofactor">
    <cofactor evidence="5">
        <name>Mg(2+)</name>
        <dbReference type="ChEBI" id="CHEBI:18420"/>
    </cofactor>
</comment>
<dbReference type="SUPFAM" id="SSF53335">
    <property type="entry name" value="S-adenosyl-L-methionine-dependent methyltransferases"/>
    <property type="match status" value="1"/>
</dbReference>
<comment type="catalytic activity">
    <reaction evidence="5">
        <text>a 3,4-dihydroxy-5-(all-trans-polyprenyl)benzoate + S-adenosyl-L-methionine = a 4-hydroxy-3-methoxy-5-(all-trans-polyprenyl)benzoate + S-adenosyl-L-homocysteine + H(+)</text>
        <dbReference type="Rhea" id="RHEA:44452"/>
        <dbReference type="Rhea" id="RHEA-COMP:10930"/>
        <dbReference type="Rhea" id="RHEA-COMP:10931"/>
        <dbReference type="ChEBI" id="CHEBI:15378"/>
        <dbReference type="ChEBI" id="CHEBI:57856"/>
        <dbReference type="ChEBI" id="CHEBI:59789"/>
        <dbReference type="ChEBI" id="CHEBI:64694"/>
        <dbReference type="ChEBI" id="CHEBI:84443"/>
        <dbReference type="EC" id="2.1.1.114"/>
    </reaction>
</comment>
<feature type="compositionally biased region" description="Low complexity" evidence="6">
    <location>
        <begin position="379"/>
        <end position="388"/>
    </location>
</feature>
<comment type="similarity">
    <text evidence="5">Belongs to the class I-like SAM-binding methyltransferase superfamily. UbiG/COQ3 family.</text>
</comment>
<feature type="binding site" evidence="5">
    <location>
        <position position="240"/>
    </location>
    <ligand>
        <name>S-adenosyl-L-methionine</name>
        <dbReference type="ChEBI" id="CHEBI:59789"/>
    </ligand>
</feature>
<keyword evidence="5" id="KW-0479">Metal-binding</keyword>
<proteinExistence type="inferred from homology"/>
<feature type="binding site" evidence="5">
    <location>
        <position position="245"/>
    </location>
    <ligand>
        <name>Mg(2+)</name>
        <dbReference type="ChEBI" id="CHEBI:18420"/>
    </ligand>
</feature>
<feature type="region of interest" description="Disordered" evidence="6">
    <location>
        <begin position="53"/>
        <end position="93"/>
    </location>
</feature>
<comment type="catalytic activity">
    <reaction evidence="5">
        <text>a 3-demethylubiquinone + S-adenosyl-L-methionine = a ubiquinone + S-adenosyl-L-homocysteine</text>
        <dbReference type="Rhea" id="RHEA:81215"/>
        <dbReference type="Rhea" id="RHEA-COMP:9565"/>
        <dbReference type="Rhea" id="RHEA-COMP:19654"/>
        <dbReference type="ChEBI" id="CHEBI:16389"/>
        <dbReference type="ChEBI" id="CHEBI:57856"/>
        <dbReference type="ChEBI" id="CHEBI:59789"/>
        <dbReference type="ChEBI" id="CHEBI:231825"/>
    </reaction>
</comment>
<dbReference type="UniPathway" id="UPA00232"/>
<feature type="binding site" evidence="5">
    <location>
        <position position="241"/>
    </location>
    <ligand>
        <name>Mg(2+)</name>
        <dbReference type="ChEBI" id="CHEBI:18420"/>
    </ligand>
</feature>
<dbReference type="GO" id="GO:0046872">
    <property type="term" value="F:metal ion binding"/>
    <property type="evidence" value="ECO:0007669"/>
    <property type="project" value="UniProtKB-KW"/>
</dbReference>
<evidence type="ECO:0000313" key="7">
    <source>
        <dbReference type="EMBL" id="KAG2446267.1"/>
    </source>
</evidence>
<feature type="binding site" evidence="5">
    <location>
        <position position="161"/>
    </location>
    <ligand>
        <name>S-adenosyl-L-methionine</name>
        <dbReference type="ChEBI" id="CHEBI:59789"/>
    </ligand>
</feature>
<accession>A0A835WF39</accession>
<comment type="subcellular location">
    <subcellularLocation>
        <location evidence="5">Mitochondrion inner membrane</location>
        <topology evidence="5">Peripheral membrane protein</topology>
        <orientation evidence="5">Matrix side</orientation>
    </subcellularLocation>
</comment>
<keyword evidence="3 5" id="KW-0831">Ubiquinone biosynthesis</keyword>
<keyword evidence="2 5" id="KW-0808">Transferase</keyword>
<keyword evidence="4 5" id="KW-0949">S-adenosyl-L-methionine</keyword>
<feature type="binding site" evidence="5">
    <location>
        <position position="130"/>
    </location>
    <ligand>
        <name>S-adenosyl-L-methionine</name>
        <dbReference type="ChEBI" id="CHEBI:59789"/>
    </ligand>
</feature>
<comment type="catalytic activity">
    <reaction evidence="5">
        <text>a 3-demethylubiquinol + S-adenosyl-L-methionine = a ubiquinol + S-adenosyl-L-homocysteine + H(+)</text>
        <dbReference type="Rhea" id="RHEA:44380"/>
        <dbReference type="Rhea" id="RHEA-COMP:9566"/>
        <dbReference type="Rhea" id="RHEA-COMP:10914"/>
        <dbReference type="ChEBI" id="CHEBI:15378"/>
        <dbReference type="ChEBI" id="CHEBI:17976"/>
        <dbReference type="ChEBI" id="CHEBI:57856"/>
        <dbReference type="ChEBI" id="CHEBI:59789"/>
        <dbReference type="ChEBI" id="CHEBI:84422"/>
        <dbReference type="EC" id="2.1.1.64"/>
    </reaction>
</comment>
<dbReference type="EC" id="2.1.1.64" evidence="5"/>
<sequence length="404" mass="40661">MSAAFQHQGISGAPLRSWGHSFCPASLAPAAASAASTAASAAMKQLPAWRGFPSLVHRPEPHRHSATATRSFASTAAGGPSTSGSSSSGSARATGASVDAKEAAKFAALAAEWWRGDGPFAPLHALNPARVRFVRHSLAAAMGLDAGAPQPLAGLRVLDVGCGGGILSESLARLGAQVTGIDVTRENVEAARLHAAADPEVAARVRYEVISVEDLAAAAAATAAGGGGGDSGLYDAVLASEVLEHVARPHAFVGVLASLLAPRPGASVIISTLNRTPAAWAVAIAGAEYVTGIVPVGTHSWKKFITPEELALMGDAAGLQVWQAAGMAPLGPALSWTLTSDLAVNYIACMRRRAELQQPGAEPQERAEAEGTGQGQGQQPGQQQEAAAGPGGASGMAAPGMGLP</sequence>
<dbReference type="Gene3D" id="3.40.50.150">
    <property type="entry name" value="Vaccinia Virus protein VP39"/>
    <property type="match status" value="1"/>
</dbReference>
<evidence type="ECO:0000313" key="8">
    <source>
        <dbReference type="Proteomes" id="UP000650467"/>
    </source>
</evidence>
<dbReference type="Proteomes" id="UP000650467">
    <property type="component" value="Unassembled WGS sequence"/>
</dbReference>
<gene>
    <name evidence="5" type="primary">COQ3</name>
    <name evidence="7" type="ORF">HXX76_000856</name>
</gene>
<dbReference type="GO" id="GO:0010420">
    <property type="term" value="F:polyprenyldihydroxybenzoate methyltransferase activity"/>
    <property type="evidence" value="ECO:0007669"/>
    <property type="project" value="UniProtKB-UniRule"/>
</dbReference>
<comment type="subunit">
    <text evidence="5">Component of a multi-subunit COQ enzyme complex.</text>
</comment>